<evidence type="ECO:0000256" key="5">
    <source>
        <dbReference type="ARBA" id="ARBA00022777"/>
    </source>
</evidence>
<evidence type="ECO:0000256" key="2">
    <source>
        <dbReference type="ARBA" id="ARBA00012438"/>
    </source>
</evidence>
<feature type="domain" description="Histidine kinase" evidence="7">
    <location>
        <begin position="356"/>
        <end position="575"/>
    </location>
</feature>
<dbReference type="GO" id="GO:0005886">
    <property type="term" value="C:plasma membrane"/>
    <property type="evidence" value="ECO:0007669"/>
    <property type="project" value="TreeGrafter"/>
</dbReference>
<name>A0A395JNG4_9GAMM</name>
<sequence>MKYKFPLLFAILVVVPLAVLASLAARLYSQESIVQDHQAQVLADLRLREASNVIDRYFDGLKQDSFNALQFLEIEGNALKSEQISAIRGLIQADPILDQVFVLNADGERLFPPKAALASRSEENFVLNTQTLWNDQDAFRVRAIEAPLMAANTNDRSAITSPAVTSSTNSSVNLSKSIDEYRSSRVSAQSLADASERVTQQSGWTTWDVGTETQTFFWYRDAANNLIGQKLAQAYWLSELINRLPDDRDARALLGDARIKLTDRSQETVYQWGPYEPSVHGHVEPNAQKLLGHPLDGWRLAYFNSKAGVIGGFKQLVFISSLLALGLVLLGLSVYIWREMRRDLRVAEQRVTFVNQVSHELKTPLTNICMYSDMLDSEVNEAEQIDRARVGKYSEVVRSESQRLARLINNVLGFSRAQQHDVQLRKSSVIVDEVIRQTVKVFEPALNAKGIAVELVLDASTPVLIDAGVLEQVLNNLLSNVEKYAASGKWLKITSHIDNGAVQLDVIDAGPGLGYGNDRLFEPFERGDSRLNQGISGTGIGLSISRQLARAHGGDLTVKTTERGAWFILTLSADDSDELDQKSHTDRAL</sequence>
<evidence type="ECO:0000259" key="7">
    <source>
        <dbReference type="PROSITE" id="PS50109"/>
    </source>
</evidence>
<dbReference type="InterPro" id="IPR003661">
    <property type="entry name" value="HisK_dim/P_dom"/>
</dbReference>
<keyword evidence="3" id="KW-0597">Phosphoprotein</keyword>
<keyword evidence="6" id="KW-0472">Membrane</keyword>
<dbReference type="CDD" id="cd00082">
    <property type="entry name" value="HisKA"/>
    <property type="match status" value="1"/>
</dbReference>
<dbReference type="Proteomes" id="UP000253083">
    <property type="component" value="Unassembled WGS sequence"/>
</dbReference>
<comment type="caution">
    <text evidence="8">The sequence shown here is derived from an EMBL/GenBank/DDBJ whole genome shotgun (WGS) entry which is preliminary data.</text>
</comment>
<dbReference type="PROSITE" id="PS50109">
    <property type="entry name" value="HIS_KIN"/>
    <property type="match status" value="1"/>
</dbReference>
<dbReference type="RefSeq" id="WP_113952795.1">
    <property type="nucleotide sequence ID" value="NZ_QNRT01000001.1"/>
</dbReference>
<dbReference type="InterPro" id="IPR036097">
    <property type="entry name" value="HisK_dim/P_sf"/>
</dbReference>
<feature type="transmembrane region" description="Helical" evidence="6">
    <location>
        <begin position="316"/>
        <end position="337"/>
    </location>
</feature>
<evidence type="ECO:0000313" key="9">
    <source>
        <dbReference type="Proteomes" id="UP000253083"/>
    </source>
</evidence>
<reference evidence="8 9" key="1">
    <citation type="submission" date="2018-06" db="EMBL/GenBank/DDBJ databases">
        <title>Genomic Encyclopedia of Type Strains, Phase IV (KMG-IV): sequencing the most valuable type-strain genomes for metagenomic binning, comparative biology and taxonomic classification.</title>
        <authorList>
            <person name="Goeker M."/>
        </authorList>
    </citation>
    <scope>NUCLEOTIDE SEQUENCE [LARGE SCALE GENOMIC DNA]</scope>
    <source>
        <strain evidence="8 9">DSM 24032</strain>
    </source>
</reference>
<dbReference type="PANTHER" id="PTHR43047:SF72">
    <property type="entry name" value="OSMOSENSING HISTIDINE PROTEIN KINASE SLN1"/>
    <property type="match status" value="1"/>
</dbReference>
<dbReference type="AlphaFoldDB" id="A0A395JNG4"/>
<dbReference type="EMBL" id="QNRT01000001">
    <property type="protein sequence ID" value="RBP53204.1"/>
    <property type="molecule type" value="Genomic_DNA"/>
</dbReference>
<dbReference type="InterPro" id="IPR003594">
    <property type="entry name" value="HATPase_dom"/>
</dbReference>
<dbReference type="Pfam" id="PF00512">
    <property type="entry name" value="HisKA"/>
    <property type="match status" value="1"/>
</dbReference>
<accession>A0A395JNG4</accession>
<evidence type="ECO:0000256" key="3">
    <source>
        <dbReference type="ARBA" id="ARBA00022553"/>
    </source>
</evidence>
<dbReference type="SMART" id="SM00388">
    <property type="entry name" value="HisKA"/>
    <property type="match status" value="1"/>
</dbReference>
<evidence type="ECO:0000256" key="1">
    <source>
        <dbReference type="ARBA" id="ARBA00000085"/>
    </source>
</evidence>
<keyword evidence="5" id="KW-0418">Kinase</keyword>
<proteinExistence type="predicted"/>
<keyword evidence="4" id="KW-0808">Transferase</keyword>
<dbReference type="SUPFAM" id="SSF55874">
    <property type="entry name" value="ATPase domain of HSP90 chaperone/DNA topoisomerase II/histidine kinase"/>
    <property type="match status" value="1"/>
</dbReference>
<organism evidence="8 9">
    <name type="scientific">Arenicella xantha</name>
    <dbReference type="NCBI Taxonomy" id="644221"/>
    <lineage>
        <taxon>Bacteria</taxon>
        <taxon>Pseudomonadati</taxon>
        <taxon>Pseudomonadota</taxon>
        <taxon>Gammaproteobacteria</taxon>
        <taxon>Arenicellales</taxon>
        <taxon>Arenicellaceae</taxon>
        <taxon>Arenicella</taxon>
    </lineage>
</organism>
<dbReference type="Gene3D" id="1.10.287.130">
    <property type="match status" value="1"/>
</dbReference>
<dbReference type="GO" id="GO:0000155">
    <property type="term" value="F:phosphorelay sensor kinase activity"/>
    <property type="evidence" value="ECO:0007669"/>
    <property type="project" value="InterPro"/>
</dbReference>
<keyword evidence="9" id="KW-1185">Reference proteome</keyword>
<comment type="catalytic activity">
    <reaction evidence="1">
        <text>ATP + protein L-histidine = ADP + protein N-phospho-L-histidine.</text>
        <dbReference type="EC" id="2.7.13.3"/>
    </reaction>
</comment>
<gene>
    <name evidence="8" type="ORF">DFR28_101589</name>
</gene>
<dbReference type="InterPro" id="IPR005467">
    <property type="entry name" value="His_kinase_dom"/>
</dbReference>
<dbReference type="Gene3D" id="3.30.565.10">
    <property type="entry name" value="Histidine kinase-like ATPase, C-terminal domain"/>
    <property type="match status" value="1"/>
</dbReference>
<dbReference type="InterPro" id="IPR004358">
    <property type="entry name" value="Sig_transdc_His_kin-like_C"/>
</dbReference>
<evidence type="ECO:0000313" key="8">
    <source>
        <dbReference type="EMBL" id="RBP53204.1"/>
    </source>
</evidence>
<dbReference type="EC" id="2.7.13.3" evidence="2"/>
<dbReference type="InParanoid" id="A0A395JNG4"/>
<protein>
    <recommendedName>
        <fullName evidence="2">histidine kinase</fullName>
        <ecNumber evidence="2">2.7.13.3</ecNumber>
    </recommendedName>
</protein>
<keyword evidence="6" id="KW-0812">Transmembrane</keyword>
<dbReference type="SMART" id="SM00387">
    <property type="entry name" value="HATPase_c"/>
    <property type="match status" value="1"/>
</dbReference>
<keyword evidence="6" id="KW-1133">Transmembrane helix</keyword>
<dbReference type="PANTHER" id="PTHR43047">
    <property type="entry name" value="TWO-COMPONENT HISTIDINE PROTEIN KINASE"/>
    <property type="match status" value="1"/>
</dbReference>
<evidence type="ECO:0000256" key="4">
    <source>
        <dbReference type="ARBA" id="ARBA00022679"/>
    </source>
</evidence>
<dbReference type="SUPFAM" id="SSF47384">
    <property type="entry name" value="Homodimeric domain of signal transducing histidine kinase"/>
    <property type="match status" value="1"/>
</dbReference>
<dbReference type="Pfam" id="PF02518">
    <property type="entry name" value="HATPase_c"/>
    <property type="match status" value="1"/>
</dbReference>
<dbReference type="GO" id="GO:0009927">
    <property type="term" value="F:histidine phosphotransfer kinase activity"/>
    <property type="evidence" value="ECO:0007669"/>
    <property type="project" value="TreeGrafter"/>
</dbReference>
<dbReference type="InterPro" id="IPR036890">
    <property type="entry name" value="HATPase_C_sf"/>
</dbReference>
<dbReference type="OrthoDB" id="9804645at2"/>
<dbReference type="PRINTS" id="PR00344">
    <property type="entry name" value="BCTRLSENSOR"/>
</dbReference>
<evidence type="ECO:0000256" key="6">
    <source>
        <dbReference type="SAM" id="Phobius"/>
    </source>
</evidence>